<keyword evidence="3" id="KW-0235">DNA replication</keyword>
<dbReference type="SUPFAM" id="SSF52540">
    <property type="entry name" value="P-loop containing nucleoside triphosphate hydrolases"/>
    <property type="match status" value="1"/>
</dbReference>
<dbReference type="CDD" id="cd00009">
    <property type="entry name" value="AAA"/>
    <property type="match status" value="1"/>
</dbReference>
<comment type="similarity">
    <text evidence="2">Belongs to the AAA ATPase family. RarA/MGS1/WRNIP1 subfamily.</text>
</comment>
<dbReference type="FunFam" id="1.20.272.10:FF:000001">
    <property type="entry name" value="Putative AAA family ATPase"/>
    <property type="match status" value="1"/>
</dbReference>
<dbReference type="Gene3D" id="3.40.50.300">
    <property type="entry name" value="P-loop containing nucleotide triphosphate hydrolases"/>
    <property type="match status" value="1"/>
</dbReference>
<dbReference type="GO" id="GO:0008047">
    <property type="term" value="F:enzyme activator activity"/>
    <property type="evidence" value="ECO:0007669"/>
    <property type="project" value="TreeGrafter"/>
</dbReference>
<evidence type="ECO:0000256" key="3">
    <source>
        <dbReference type="ARBA" id="ARBA00022705"/>
    </source>
</evidence>
<comment type="function">
    <text evidence="1">DNA-dependent ATPase that plays important roles in cellular responses to stalled DNA replication processes.</text>
</comment>
<dbReference type="SUPFAM" id="SSF48019">
    <property type="entry name" value="post-AAA+ oligomerization domain-like"/>
    <property type="match status" value="1"/>
</dbReference>
<dbReference type="InterPro" id="IPR003593">
    <property type="entry name" value="AAA+_ATPase"/>
</dbReference>
<dbReference type="PANTHER" id="PTHR13779">
    <property type="entry name" value="WERNER HELICASE-INTERACTING PROTEIN 1 FAMILY MEMBER"/>
    <property type="match status" value="1"/>
</dbReference>
<name>A0A841R6K0_9FIRM</name>
<evidence type="ECO:0000256" key="1">
    <source>
        <dbReference type="ARBA" id="ARBA00002393"/>
    </source>
</evidence>
<evidence type="ECO:0000256" key="5">
    <source>
        <dbReference type="ARBA" id="ARBA00022840"/>
    </source>
</evidence>
<evidence type="ECO:0000256" key="2">
    <source>
        <dbReference type="ARBA" id="ARBA00008959"/>
    </source>
</evidence>
<dbReference type="CDD" id="cd18139">
    <property type="entry name" value="HLD_clamp_RarA"/>
    <property type="match status" value="1"/>
</dbReference>
<dbReference type="RefSeq" id="WP_159823268.1">
    <property type="nucleotide sequence ID" value="NZ_CABWNB010000004.1"/>
</dbReference>
<proteinExistence type="inferred from homology"/>
<feature type="domain" description="AAA+ ATPase" evidence="6">
    <location>
        <begin position="49"/>
        <end position="169"/>
    </location>
</feature>
<dbReference type="OrthoDB" id="9778364at2"/>
<dbReference type="GeneID" id="93486464"/>
<dbReference type="Pfam" id="PF00004">
    <property type="entry name" value="AAA"/>
    <property type="match status" value="1"/>
</dbReference>
<dbReference type="Gene3D" id="1.10.3710.10">
    <property type="entry name" value="DNA polymerase III clamp loader subunits, C-terminal domain"/>
    <property type="match status" value="1"/>
</dbReference>
<dbReference type="InterPro" id="IPR032423">
    <property type="entry name" value="AAA_assoc_2"/>
</dbReference>
<accession>A0A841R6K0</accession>
<sequence>MANLFEQTQRADFRPLAVRMRPRTLDEIYGQEAVVGAQSFLAAMIRSDTVPSLLLFGPPGTGKTTIARVIANLTQSEFVTVNATTSGVAELRKVIAEAKEQGSLYGRRTIVFIDEIHRFNKGQQDLLLSYVEDGTITLIGATTENPFFEVQKALLSRLRLIRLEALTPAAIVRILQNAVTDAERGLGKQKLTVAPEVLRELALQANGDARLALNMLEQTAAGLAPGAEMTPEDVARAAGIGRLAYDKSGDSHYDIASAFIKSMRGSDADAALHYLARMIEGGEKPSFMARRIMICAAEDVGLADPQALVVAQAAAQAAEMVGFPEARIILAEAVLYVALAPKSNSVITAIDVALSRVRQGAMGNAPAHLRDAHYSGAQQLGHGQTYRYAHQYPNGWVRQQYLPDPLVNDRYYQPKMYGSEAELVRRWNERRGLSATKEKQSAQSKS</sequence>
<dbReference type="Proteomes" id="UP000591941">
    <property type="component" value="Unassembled WGS sequence"/>
</dbReference>
<dbReference type="AlphaFoldDB" id="A0A841R6K0"/>
<dbReference type="Pfam" id="PF16193">
    <property type="entry name" value="AAA_assoc_2"/>
    <property type="match status" value="1"/>
</dbReference>
<evidence type="ECO:0000259" key="6">
    <source>
        <dbReference type="SMART" id="SM00382"/>
    </source>
</evidence>
<dbReference type="FunFam" id="1.10.3710.10:FF:000003">
    <property type="entry name" value="ATPase, AAA family protein"/>
    <property type="match status" value="1"/>
</dbReference>
<keyword evidence="8" id="KW-1185">Reference proteome</keyword>
<keyword evidence="5" id="KW-0067">ATP-binding</keyword>
<dbReference type="GO" id="GO:0003677">
    <property type="term" value="F:DNA binding"/>
    <property type="evidence" value="ECO:0007669"/>
    <property type="project" value="InterPro"/>
</dbReference>
<reference evidence="7 8" key="1">
    <citation type="submission" date="2020-08" db="EMBL/GenBank/DDBJ databases">
        <title>Genomic Encyclopedia of Type Strains, Phase IV (KMG-IV): sequencing the most valuable type-strain genomes for metagenomic binning, comparative biology and taxonomic classification.</title>
        <authorList>
            <person name="Goeker M."/>
        </authorList>
    </citation>
    <scope>NUCLEOTIDE SEQUENCE [LARGE SCALE GENOMIC DNA]</scope>
    <source>
        <strain evidence="7 8">DSM 21255</strain>
    </source>
</reference>
<dbReference type="InterPro" id="IPR021886">
    <property type="entry name" value="MgsA_C"/>
</dbReference>
<dbReference type="InterPro" id="IPR008921">
    <property type="entry name" value="DNA_pol3_clamp-load_cplx_C"/>
</dbReference>
<dbReference type="GO" id="GO:0000731">
    <property type="term" value="P:DNA synthesis involved in DNA repair"/>
    <property type="evidence" value="ECO:0007669"/>
    <property type="project" value="TreeGrafter"/>
</dbReference>
<gene>
    <name evidence="7" type="ORF">HNR45_001203</name>
</gene>
<dbReference type="PANTHER" id="PTHR13779:SF7">
    <property type="entry name" value="ATPASE WRNIP1"/>
    <property type="match status" value="1"/>
</dbReference>
<organism evidence="7 8">
    <name type="scientific">Negativicoccus succinicivorans</name>
    <dbReference type="NCBI Taxonomy" id="620903"/>
    <lineage>
        <taxon>Bacteria</taxon>
        <taxon>Bacillati</taxon>
        <taxon>Bacillota</taxon>
        <taxon>Negativicutes</taxon>
        <taxon>Veillonellales</taxon>
        <taxon>Veillonellaceae</taxon>
        <taxon>Negativicoccus</taxon>
    </lineage>
</organism>
<dbReference type="FunFam" id="3.40.50.300:FF:000137">
    <property type="entry name" value="Replication-associated recombination protein A"/>
    <property type="match status" value="1"/>
</dbReference>
<dbReference type="InterPro" id="IPR051314">
    <property type="entry name" value="AAA_ATPase_RarA/MGS1/WRNIP1"/>
</dbReference>
<dbReference type="Gene3D" id="1.20.272.10">
    <property type="match status" value="1"/>
</dbReference>
<evidence type="ECO:0000313" key="8">
    <source>
        <dbReference type="Proteomes" id="UP000591941"/>
    </source>
</evidence>
<dbReference type="GO" id="GO:0016887">
    <property type="term" value="F:ATP hydrolysis activity"/>
    <property type="evidence" value="ECO:0007669"/>
    <property type="project" value="InterPro"/>
</dbReference>
<protein>
    <submittedName>
        <fullName evidence="7">Putative ATPase</fullName>
    </submittedName>
</protein>
<keyword evidence="4" id="KW-0547">Nucleotide-binding</keyword>
<dbReference type="InterPro" id="IPR003959">
    <property type="entry name" value="ATPase_AAA_core"/>
</dbReference>
<dbReference type="SMART" id="SM00382">
    <property type="entry name" value="AAA"/>
    <property type="match status" value="1"/>
</dbReference>
<dbReference type="InterPro" id="IPR027417">
    <property type="entry name" value="P-loop_NTPase"/>
</dbReference>
<dbReference type="Pfam" id="PF12002">
    <property type="entry name" value="MgsA_C"/>
    <property type="match status" value="1"/>
</dbReference>
<dbReference type="GO" id="GO:0017116">
    <property type="term" value="F:single-stranded DNA helicase activity"/>
    <property type="evidence" value="ECO:0007669"/>
    <property type="project" value="TreeGrafter"/>
</dbReference>
<dbReference type="EMBL" id="JACHHI010000005">
    <property type="protein sequence ID" value="MBB6478142.1"/>
    <property type="molecule type" value="Genomic_DNA"/>
</dbReference>
<evidence type="ECO:0000256" key="4">
    <source>
        <dbReference type="ARBA" id="ARBA00022741"/>
    </source>
</evidence>
<comment type="caution">
    <text evidence="7">The sequence shown here is derived from an EMBL/GenBank/DDBJ whole genome shotgun (WGS) entry which is preliminary data.</text>
</comment>
<dbReference type="GO" id="GO:0006261">
    <property type="term" value="P:DNA-templated DNA replication"/>
    <property type="evidence" value="ECO:0007669"/>
    <property type="project" value="TreeGrafter"/>
</dbReference>
<dbReference type="Gene3D" id="1.10.8.60">
    <property type="match status" value="1"/>
</dbReference>
<evidence type="ECO:0000313" key="7">
    <source>
        <dbReference type="EMBL" id="MBB6478142.1"/>
    </source>
</evidence>
<dbReference type="GO" id="GO:0005524">
    <property type="term" value="F:ATP binding"/>
    <property type="evidence" value="ECO:0007669"/>
    <property type="project" value="UniProtKB-KW"/>
</dbReference>